<feature type="compositionally biased region" description="Polar residues" evidence="4">
    <location>
        <begin position="377"/>
        <end position="389"/>
    </location>
</feature>
<feature type="region of interest" description="Disordered" evidence="4">
    <location>
        <begin position="1"/>
        <end position="79"/>
    </location>
</feature>
<feature type="compositionally biased region" description="Low complexity" evidence="4">
    <location>
        <begin position="390"/>
        <end position="406"/>
    </location>
</feature>
<dbReference type="SMART" id="SM00220">
    <property type="entry name" value="S_TKc"/>
    <property type="match status" value="1"/>
</dbReference>
<dbReference type="PROSITE" id="PS00107">
    <property type="entry name" value="PROTEIN_KINASE_ATP"/>
    <property type="match status" value="1"/>
</dbReference>
<feature type="compositionally biased region" description="Low complexity" evidence="4">
    <location>
        <begin position="899"/>
        <end position="917"/>
    </location>
</feature>
<dbReference type="GO" id="GO:0000226">
    <property type="term" value="P:microtubule cytoskeleton organization"/>
    <property type="evidence" value="ECO:0007669"/>
    <property type="project" value="TreeGrafter"/>
</dbReference>
<evidence type="ECO:0000256" key="2">
    <source>
        <dbReference type="ARBA" id="ARBA00022840"/>
    </source>
</evidence>
<feature type="compositionally biased region" description="Basic residues" evidence="4">
    <location>
        <begin position="228"/>
        <end position="237"/>
    </location>
</feature>
<dbReference type="Pfam" id="PF00069">
    <property type="entry name" value="Pkinase"/>
    <property type="match status" value="2"/>
</dbReference>
<dbReference type="AlphaFoldDB" id="A0A9P6RBT5"/>
<sequence length="1074" mass="115795">MTFSIPQPIPSRSSHPVHAHQRPPIRRSQSHTTTASNNPPNNNNNNASSSLLSSSSSSSSSSATLSASNNNNGQGGLVGLTSTGANSKFDIGHLLGNSHRNTNSSNNISRNYRHSLHHPDISEDINLVQDDEEEDDDDSNSNNDEDGDVEDAEVRHDSGHYTGLSSEIRGIPIGKPSFRFFSNNNGNGANKDSNNGGSSFKASNSLFGDAGGSVDSRGRAEEDLSSRYRQHQARYSHSHSNSDSHSSINLMADNLKAAKAAQAKDLAKYTRFTDDDDCDQGEDTLERQYHYHHLTAAETKRPDTRNRHNHNSSTHPTFNTSRSNNKNNGNKVITAMSPRFTASPSPSRAAIAIPQRTSRKVESRVTELDPLLVAPERSNTPANSTNSKGHSLPTPSSSSESTNPTHSHGHAHPNISIDTSKARLQNPPTVRATNPRPVTKDVPKSDAAGTTATTSTTSSTAPTTTATVRRAASTSQLPKSHSTTTTQLQSRPEGQLTLGLKKGLPSSTPTLTSPSTSLLSSITTTPATSSNSSTRPLMMVSQSRLSSALPPAPSMLQHSFSTFDTQPTSSVLLPSLSPSSPRTNTALVNSLEQLSVSWKAPENTPSFPINRLHRSRTISSGTRPSFNSSFSSTTSFPFPQNNSSSASPSTAMVTSSSYSSMPYSPAVAFLSNFVEVTAPRMAPDEEGEQVGDFIMGKVIGHGGFSLVREAFAIHLDGMVAQVAVKIVKTQTGLTDNDRVQRMLDKEIAIWSRLTHPNVLPFLAVEKLPTDTFVFCELCTGGHLLDYITRETAAASSSSAASTSSSGYGGGWGSTSGGGRTHTGLDEEHARRIFNQVAEAVRYLHEERRIVHRDIKLENILRHEDGTWKICDFGLAEYQNEEAAQYFGSPTIYNPRAMNSPTDSSSSSSQGHSHTLSQDGCSSNGATMMEEDEEEEDMVGGSLAYCSPEQLRSQKPLRCPSSDVWSLGVVLYALLTGRLPFQDEYEPRLQHQILNGRYEDPTECSAEARDLLRHMFRSKPDERWKIGQVMDSPWCTGTTLVAETNNNHYGGNSGGGSGFGSGFGGGFGSGFGSRW</sequence>
<feature type="region of interest" description="Disordered" evidence="4">
    <location>
        <begin position="295"/>
        <end position="541"/>
    </location>
</feature>
<feature type="compositionally biased region" description="Low complexity" evidence="4">
    <location>
        <begin position="447"/>
        <end position="475"/>
    </location>
</feature>
<accession>A0A9P6RBT5</accession>
<evidence type="ECO:0000256" key="1">
    <source>
        <dbReference type="ARBA" id="ARBA00022741"/>
    </source>
</evidence>
<dbReference type="Proteomes" id="UP000823405">
    <property type="component" value="Unassembled WGS sequence"/>
</dbReference>
<evidence type="ECO:0000259" key="5">
    <source>
        <dbReference type="PROSITE" id="PS50011"/>
    </source>
</evidence>
<dbReference type="EMBL" id="JAAAIN010000477">
    <property type="protein sequence ID" value="KAG0313987.1"/>
    <property type="molecule type" value="Genomic_DNA"/>
</dbReference>
<dbReference type="Gene3D" id="1.10.510.10">
    <property type="entry name" value="Transferase(Phosphotransferase) domain 1"/>
    <property type="match status" value="2"/>
</dbReference>
<feature type="compositionally biased region" description="Low complexity" evidence="4">
    <location>
        <begin position="32"/>
        <end position="72"/>
    </location>
</feature>
<feature type="compositionally biased region" description="Gly residues" evidence="4">
    <location>
        <begin position="806"/>
        <end position="820"/>
    </location>
</feature>
<feature type="compositionally biased region" description="Low complexity" evidence="4">
    <location>
        <begin position="504"/>
        <end position="534"/>
    </location>
</feature>
<dbReference type="OrthoDB" id="4062651at2759"/>
<keyword evidence="1 3" id="KW-0547">Nucleotide-binding</keyword>
<feature type="compositionally biased region" description="Polar residues" evidence="4">
    <location>
        <begin position="1"/>
        <end position="14"/>
    </location>
</feature>
<dbReference type="PANTHER" id="PTHR24346:SF76">
    <property type="entry name" value="NON-SPECIFIC SERINE_THREONINE PROTEIN KINASE"/>
    <property type="match status" value="1"/>
</dbReference>
<gene>
    <name evidence="6" type="ORF">BGZ97_009730</name>
</gene>
<dbReference type="InterPro" id="IPR000719">
    <property type="entry name" value="Prot_kinase_dom"/>
</dbReference>
<evidence type="ECO:0000313" key="7">
    <source>
        <dbReference type="Proteomes" id="UP000823405"/>
    </source>
</evidence>
<feature type="compositionally biased region" description="Polar residues" evidence="4">
    <location>
        <begin position="311"/>
        <end position="323"/>
    </location>
</feature>
<evidence type="ECO:0000313" key="6">
    <source>
        <dbReference type="EMBL" id="KAG0313987.1"/>
    </source>
</evidence>
<feature type="region of interest" description="Disordered" evidence="4">
    <location>
        <begin position="130"/>
        <end position="168"/>
    </location>
</feature>
<feature type="domain" description="Protein kinase" evidence="5">
    <location>
        <begin position="693"/>
        <end position="1034"/>
    </location>
</feature>
<feature type="compositionally biased region" description="Acidic residues" evidence="4">
    <location>
        <begin position="928"/>
        <end position="937"/>
    </location>
</feature>
<dbReference type="PANTHER" id="PTHR24346">
    <property type="entry name" value="MAP/MICROTUBULE AFFINITY-REGULATING KINASE"/>
    <property type="match status" value="1"/>
</dbReference>
<comment type="caution">
    <text evidence="6">The sequence shown here is derived from an EMBL/GenBank/DDBJ whole genome shotgun (WGS) entry which is preliminary data.</text>
</comment>
<keyword evidence="7" id="KW-1185">Reference proteome</keyword>
<feature type="compositionally biased region" description="Polar residues" evidence="4">
    <location>
        <begin position="416"/>
        <end position="432"/>
    </location>
</feature>
<evidence type="ECO:0000256" key="3">
    <source>
        <dbReference type="PROSITE-ProRule" id="PRU10141"/>
    </source>
</evidence>
<reference evidence="6" key="1">
    <citation type="journal article" date="2020" name="Fungal Divers.">
        <title>Resolving the Mortierellaceae phylogeny through synthesis of multi-gene phylogenetics and phylogenomics.</title>
        <authorList>
            <person name="Vandepol N."/>
            <person name="Liber J."/>
            <person name="Desiro A."/>
            <person name="Na H."/>
            <person name="Kennedy M."/>
            <person name="Barry K."/>
            <person name="Grigoriev I.V."/>
            <person name="Miller A.N."/>
            <person name="O'Donnell K."/>
            <person name="Stajich J.E."/>
            <person name="Bonito G."/>
        </authorList>
    </citation>
    <scope>NUCLEOTIDE SEQUENCE</scope>
    <source>
        <strain evidence="6">NVP60</strain>
    </source>
</reference>
<organism evidence="6 7">
    <name type="scientific">Linnemannia gamsii</name>
    <dbReference type="NCBI Taxonomy" id="64522"/>
    <lineage>
        <taxon>Eukaryota</taxon>
        <taxon>Fungi</taxon>
        <taxon>Fungi incertae sedis</taxon>
        <taxon>Mucoromycota</taxon>
        <taxon>Mortierellomycotina</taxon>
        <taxon>Mortierellomycetes</taxon>
        <taxon>Mortierellales</taxon>
        <taxon>Mortierellaceae</taxon>
        <taxon>Linnemannia</taxon>
    </lineage>
</organism>
<protein>
    <recommendedName>
        <fullName evidence="5">Protein kinase domain-containing protein</fullName>
    </recommendedName>
</protein>
<dbReference type="InterPro" id="IPR011009">
    <property type="entry name" value="Kinase-like_dom_sf"/>
</dbReference>
<dbReference type="InterPro" id="IPR017441">
    <property type="entry name" value="Protein_kinase_ATP_BS"/>
</dbReference>
<feature type="region of interest" description="Disordered" evidence="4">
    <location>
        <begin position="893"/>
        <end position="939"/>
    </location>
</feature>
<feature type="compositionally biased region" description="Polar residues" evidence="4">
    <location>
        <begin position="476"/>
        <end position="492"/>
    </location>
</feature>
<feature type="compositionally biased region" description="Low complexity" evidence="4">
    <location>
        <begin position="619"/>
        <end position="647"/>
    </location>
</feature>
<keyword evidence="2 3" id="KW-0067">ATP-binding</keyword>
<feature type="region of interest" description="Disordered" evidence="4">
    <location>
        <begin position="798"/>
        <end position="823"/>
    </location>
</feature>
<feature type="compositionally biased region" description="Acidic residues" evidence="4">
    <location>
        <begin position="130"/>
        <end position="151"/>
    </location>
</feature>
<feature type="compositionally biased region" description="Low complexity" evidence="4">
    <location>
        <begin position="342"/>
        <end position="354"/>
    </location>
</feature>
<dbReference type="PROSITE" id="PS50011">
    <property type="entry name" value="PROTEIN_KINASE_DOM"/>
    <property type="match status" value="1"/>
</dbReference>
<dbReference type="GO" id="GO:0004674">
    <property type="term" value="F:protein serine/threonine kinase activity"/>
    <property type="evidence" value="ECO:0007669"/>
    <property type="project" value="TreeGrafter"/>
</dbReference>
<dbReference type="GO" id="GO:0035556">
    <property type="term" value="P:intracellular signal transduction"/>
    <property type="evidence" value="ECO:0007669"/>
    <property type="project" value="TreeGrafter"/>
</dbReference>
<dbReference type="GO" id="GO:0005524">
    <property type="term" value="F:ATP binding"/>
    <property type="evidence" value="ECO:0007669"/>
    <property type="project" value="UniProtKB-UniRule"/>
</dbReference>
<evidence type="ECO:0000256" key="4">
    <source>
        <dbReference type="SAM" id="MobiDB-lite"/>
    </source>
</evidence>
<proteinExistence type="predicted"/>
<feature type="region of interest" description="Disordered" evidence="4">
    <location>
        <begin position="618"/>
        <end position="647"/>
    </location>
</feature>
<feature type="compositionally biased region" description="Basic and acidic residues" evidence="4">
    <location>
        <begin position="216"/>
        <end position="226"/>
    </location>
</feature>
<name>A0A9P6RBT5_9FUNG</name>
<feature type="region of interest" description="Disordered" evidence="4">
    <location>
        <begin position="210"/>
        <end position="246"/>
    </location>
</feature>
<feature type="compositionally biased region" description="Basic residues" evidence="4">
    <location>
        <begin position="15"/>
        <end position="29"/>
    </location>
</feature>
<feature type="binding site" evidence="3">
    <location>
        <position position="725"/>
    </location>
    <ligand>
        <name>ATP</name>
        <dbReference type="ChEBI" id="CHEBI:30616"/>
    </ligand>
</feature>
<dbReference type="SUPFAM" id="SSF56112">
    <property type="entry name" value="Protein kinase-like (PK-like)"/>
    <property type="match status" value="1"/>
</dbReference>
<dbReference type="GO" id="GO:0005737">
    <property type="term" value="C:cytoplasm"/>
    <property type="evidence" value="ECO:0007669"/>
    <property type="project" value="TreeGrafter"/>
</dbReference>